<protein>
    <recommendedName>
        <fullName evidence="2">DUF7745 domain-containing protein</fullName>
    </recommendedName>
</protein>
<dbReference type="PANTHER" id="PTHR48154">
    <property type="entry name" value="PROTEIN, PUTATIVE-RELATED"/>
    <property type="match status" value="1"/>
</dbReference>
<proteinExistence type="predicted"/>
<dbReference type="PANTHER" id="PTHR48154:SF1">
    <property type="entry name" value="PROTEIN, PUTATIVE-RELATED"/>
    <property type="match status" value="1"/>
</dbReference>
<name>A0A2I0K4D5_PUNGR</name>
<organism evidence="3 4">
    <name type="scientific">Punica granatum</name>
    <name type="common">Pomegranate</name>
    <dbReference type="NCBI Taxonomy" id="22663"/>
    <lineage>
        <taxon>Eukaryota</taxon>
        <taxon>Viridiplantae</taxon>
        <taxon>Streptophyta</taxon>
        <taxon>Embryophyta</taxon>
        <taxon>Tracheophyta</taxon>
        <taxon>Spermatophyta</taxon>
        <taxon>Magnoliopsida</taxon>
        <taxon>eudicotyledons</taxon>
        <taxon>Gunneridae</taxon>
        <taxon>Pentapetalae</taxon>
        <taxon>rosids</taxon>
        <taxon>malvids</taxon>
        <taxon>Myrtales</taxon>
        <taxon>Lythraceae</taxon>
        <taxon>Punica</taxon>
    </lineage>
</organism>
<feature type="compositionally biased region" description="Polar residues" evidence="1">
    <location>
        <begin position="347"/>
        <end position="356"/>
    </location>
</feature>
<feature type="compositionally biased region" description="Basic residues" evidence="1">
    <location>
        <begin position="310"/>
        <end position="322"/>
    </location>
</feature>
<sequence length="356" mass="40531">MDRSAPGLRLEAITPPRQDIMRIWKTLRPVDHAFIRGIIGDMVMFTETPVDWIFLRTATEFWDPEHAVFNFQGTELAPTIEEYAALIQRPTPTTQGTFVPNPFTIRDTCHGFLLLVFGTLLFPYSSNLIDEAIAQVVLQAVGGHSYVEALLAETVRSLDYVREVRRGRMRGSPHLLQTWLLAHVRPFCSSHPFSYISDERLLIERLVPVIPPPEHSFSKWRRFWRELTPARFLWVARWNPGGPMITGYFGRSTANGTLAPYNVCTSPSTPSTKSEHSPPPQHTWLSSTRRDRRHHNGPRPPRFLELHLRSLPKPKAPSKRPCTRSYGPSGRNEIGSVASLLIPAPRSRTTGSFRRN</sequence>
<accession>A0A2I0K4D5</accession>
<reference evidence="3 4" key="1">
    <citation type="submission" date="2017-11" db="EMBL/GenBank/DDBJ databases">
        <title>De-novo sequencing of pomegranate (Punica granatum L.) genome.</title>
        <authorList>
            <person name="Akparov Z."/>
            <person name="Amiraslanov A."/>
            <person name="Hajiyeva S."/>
            <person name="Abbasov M."/>
            <person name="Kaur K."/>
            <person name="Hamwieh A."/>
            <person name="Solovyev V."/>
            <person name="Salamov A."/>
            <person name="Braich B."/>
            <person name="Kosarev P."/>
            <person name="Mahmoud A."/>
            <person name="Hajiyev E."/>
            <person name="Babayeva S."/>
            <person name="Izzatullayeva V."/>
            <person name="Mammadov A."/>
            <person name="Mammadov A."/>
            <person name="Sharifova S."/>
            <person name="Ojaghi J."/>
            <person name="Eynullazada K."/>
            <person name="Bayramov B."/>
            <person name="Abdulazimova A."/>
            <person name="Shahmuradov I."/>
        </authorList>
    </citation>
    <scope>NUCLEOTIDE SEQUENCE [LARGE SCALE GENOMIC DNA]</scope>
    <source>
        <strain evidence="4">cv. AG2017</strain>
        <tissue evidence="3">Leaf</tissue>
    </source>
</reference>
<evidence type="ECO:0000256" key="1">
    <source>
        <dbReference type="SAM" id="MobiDB-lite"/>
    </source>
</evidence>
<feature type="domain" description="DUF7745" evidence="2">
    <location>
        <begin position="113"/>
        <end position="238"/>
    </location>
</feature>
<keyword evidence="4" id="KW-1185">Reference proteome</keyword>
<dbReference type="InterPro" id="IPR056647">
    <property type="entry name" value="DUF7745"/>
</dbReference>
<dbReference type="EMBL" id="PGOL01000890">
    <property type="protein sequence ID" value="PKI63392.1"/>
    <property type="molecule type" value="Genomic_DNA"/>
</dbReference>
<feature type="region of interest" description="Disordered" evidence="1">
    <location>
        <begin position="264"/>
        <end position="356"/>
    </location>
</feature>
<comment type="caution">
    <text evidence="3">The sequence shown here is derived from an EMBL/GenBank/DDBJ whole genome shotgun (WGS) entry which is preliminary data.</text>
</comment>
<evidence type="ECO:0000313" key="3">
    <source>
        <dbReference type="EMBL" id="PKI63392.1"/>
    </source>
</evidence>
<dbReference type="Proteomes" id="UP000233551">
    <property type="component" value="Unassembled WGS sequence"/>
</dbReference>
<gene>
    <name evidence="3" type="ORF">CRG98_016220</name>
</gene>
<evidence type="ECO:0000313" key="4">
    <source>
        <dbReference type="Proteomes" id="UP000233551"/>
    </source>
</evidence>
<dbReference type="AlphaFoldDB" id="A0A2I0K4D5"/>
<evidence type="ECO:0000259" key="2">
    <source>
        <dbReference type="Pfam" id="PF24924"/>
    </source>
</evidence>
<dbReference type="Pfam" id="PF24924">
    <property type="entry name" value="DUF7745"/>
    <property type="match status" value="1"/>
</dbReference>